<dbReference type="RefSeq" id="WP_380060528.1">
    <property type="nucleotide sequence ID" value="NZ_JBHSEI010000001.1"/>
</dbReference>
<feature type="domain" description="DUF11" evidence="2">
    <location>
        <begin position="202"/>
        <end position="323"/>
    </location>
</feature>
<protein>
    <submittedName>
        <fullName evidence="3">DUF11 domain-containing protein</fullName>
    </submittedName>
</protein>
<organism evidence="3 4">
    <name type="scientific">Deinococcus hohokamensis</name>
    <dbReference type="NCBI Taxonomy" id="309883"/>
    <lineage>
        <taxon>Bacteria</taxon>
        <taxon>Thermotogati</taxon>
        <taxon>Deinococcota</taxon>
        <taxon>Deinococci</taxon>
        <taxon>Deinococcales</taxon>
        <taxon>Deinococcaceae</taxon>
        <taxon>Deinococcus</taxon>
    </lineage>
</organism>
<dbReference type="InterPro" id="IPR013783">
    <property type="entry name" value="Ig-like_fold"/>
</dbReference>
<accession>A0ABV9I735</accession>
<gene>
    <name evidence="3" type="ORF">ACFO0D_04040</name>
</gene>
<dbReference type="InterPro" id="IPR001434">
    <property type="entry name" value="OmcB-like_DUF11"/>
</dbReference>
<reference evidence="4" key="1">
    <citation type="journal article" date="2019" name="Int. J. Syst. Evol. Microbiol.">
        <title>The Global Catalogue of Microorganisms (GCM) 10K type strain sequencing project: providing services to taxonomists for standard genome sequencing and annotation.</title>
        <authorList>
            <consortium name="The Broad Institute Genomics Platform"/>
            <consortium name="The Broad Institute Genome Sequencing Center for Infectious Disease"/>
            <person name="Wu L."/>
            <person name="Ma J."/>
        </authorList>
    </citation>
    <scope>NUCLEOTIDE SEQUENCE [LARGE SCALE GENOMIC DNA]</scope>
    <source>
        <strain evidence="4">CCUG 55995</strain>
    </source>
</reference>
<dbReference type="InterPro" id="IPR051172">
    <property type="entry name" value="Chlamydia_OmcB"/>
</dbReference>
<evidence type="ECO:0000256" key="1">
    <source>
        <dbReference type="SAM" id="SignalP"/>
    </source>
</evidence>
<keyword evidence="1" id="KW-0732">Signal</keyword>
<feature type="domain" description="DUF11" evidence="2">
    <location>
        <begin position="476"/>
        <end position="580"/>
    </location>
</feature>
<feature type="chain" id="PRO_5046517180" evidence="1">
    <location>
        <begin position="24"/>
        <end position="929"/>
    </location>
</feature>
<feature type="domain" description="DUF11" evidence="2">
    <location>
        <begin position="591"/>
        <end position="697"/>
    </location>
</feature>
<dbReference type="InterPro" id="IPR047589">
    <property type="entry name" value="DUF11_rpt"/>
</dbReference>
<dbReference type="Proteomes" id="UP001595952">
    <property type="component" value="Unassembled WGS sequence"/>
</dbReference>
<dbReference type="PANTHER" id="PTHR34819">
    <property type="entry name" value="LARGE CYSTEINE-RICH PERIPLASMIC PROTEIN OMCB"/>
    <property type="match status" value="1"/>
</dbReference>
<evidence type="ECO:0000313" key="3">
    <source>
        <dbReference type="EMBL" id="MFC4637510.1"/>
    </source>
</evidence>
<evidence type="ECO:0000259" key="2">
    <source>
        <dbReference type="Pfam" id="PF01345"/>
    </source>
</evidence>
<dbReference type="NCBIfam" id="TIGR01451">
    <property type="entry name" value="B_ant_repeat"/>
    <property type="match status" value="3"/>
</dbReference>
<dbReference type="SUPFAM" id="SSF117074">
    <property type="entry name" value="Hypothetical protein PA1324"/>
    <property type="match status" value="1"/>
</dbReference>
<evidence type="ECO:0000313" key="4">
    <source>
        <dbReference type="Proteomes" id="UP001595952"/>
    </source>
</evidence>
<dbReference type="Pfam" id="PF01345">
    <property type="entry name" value="DUF11"/>
    <property type="match status" value="3"/>
</dbReference>
<dbReference type="Gene3D" id="2.60.40.740">
    <property type="match status" value="2"/>
</dbReference>
<proteinExistence type="predicted"/>
<keyword evidence="4" id="KW-1185">Reference proteome</keyword>
<dbReference type="PANTHER" id="PTHR34819:SF3">
    <property type="entry name" value="CELL SURFACE PROTEIN"/>
    <property type="match status" value="1"/>
</dbReference>
<dbReference type="Gene3D" id="2.60.40.10">
    <property type="entry name" value="Immunoglobulins"/>
    <property type="match status" value="1"/>
</dbReference>
<sequence>MRISTLLSPLTAALLTLTGAAPALGTPAGTQITNVASAEAQGAENGQTFYVTSNAISTEVRPVCAVNVTPDGTVQQPARTITVSSGERALFPYKVVNTGNAAFALNLGTRQEDGSTLTLAASDLRVFRDANANGVLDADEREVSSLTLRADEAADLLLEARTARTARGVVYATLLAACGAADGGARDENNTVALNVQGLASLGLSKTMTPAQAKPGDLVDVTVRAENTGNADASALTITDLLNSADLAGLQYVPGSAAVPAGSLEYTSDGAVWQATETAPVRGVRWNLATLKEGGAGELRFKMRVEAQAALGVRRNTARLSSASGVVTEASASVTIGAGPRIALGPVNHPEAPELGNEDQQTRSGALLGQPSCFEQTLQNTGNVTDQITVRPSVSAGTADVALLDLTGAPLQQPVTLAPGERLSFRVCLTPRSGEDVRLVLTASSAAGAADNSTVDQLSGIDARPATVALPLVKRVAPEGAVQAGAILTYTLSARNNYAFDLTNVTVTDTLSPAVVFVGADLGGQASAGKVTWRLDRLAAGQEARLTLTVRVLEGTKDGTAIANQFELSSAQTPNAAASNTVVTPVWSAALTLQKSVSPEQATTGDRLTYTLRAVNTSAAAPLRDLTITDALPTGLVYIPGSSRLNGAPTPDPVAEQGRLTWTVPTLAEQATATITFDARVTPEAGDDILNTASAHALGVAGNAVAAVASNTARATVRLNRSLFGSAQHVLIGRVFVDRNDNGVYDGTDTPVGRARVLLADGRTALTDAEGRYHFANVTGGTVALRLDPNSVPYLPRPMPQDGGLRGTRGVLVSGLTSADFPLQPLQGGVSALTCTCAEFRYGDLTLSKTVTRDQDGYTVTLILRAPREVADLTLTDALPQGARLLSGTPVLSLGTLPAGERTLTYRYAVPAAPTPGVLTQPTLRWRLP</sequence>
<comment type="caution">
    <text evidence="3">The sequence shown here is derived from an EMBL/GenBank/DDBJ whole genome shotgun (WGS) entry which is preliminary data.</text>
</comment>
<name>A0ABV9I735_9DEIO</name>
<feature type="signal peptide" evidence="1">
    <location>
        <begin position="1"/>
        <end position="23"/>
    </location>
</feature>
<dbReference type="EMBL" id="JBHSEI010000001">
    <property type="protein sequence ID" value="MFC4637510.1"/>
    <property type="molecule type" value="Genomic_DNA"/>
</dbReference>